<feature type="transmembrane region" description="Helical" evidence="13">
    <location>
        <begin position="786"/>
        <end position="806"/>
    </location>
</feature>
<dbReference type="PANTHER" id="PTHR43294:SF21">
    <property type="entry name" value="CATION TRANSPORTING ATPASE"/>
    <property type="match status" value="1"/>
</dbReference>
<dbReference type="InterPro" id="IPR018303">
    <property type="entry name" value="ATPase_P-typ_P_site"/>
</dbReference>
<dbReference type="PRINTS" id="PR00119">
    <property type="entry name" value="CATATPASE"/>
</dbReference>
<dbReference type="InterPro" id="IPR050510">
    <property type="entry name" value="Cation_transp_ATPase_P-type"/>
</dbReference>
<dbReference type="Gene3D" id="1.20.1110.10">
    <property type="entry name" value="Calcium-transporting ATPase, transmembrane domain"/>
    <property type="match status" value="1"/>
</dbReference>
<feature type="domain" description="Cation-transporting P-type ATPase N-terminal" evidence="14">
    <location>
        <begin position="4"/>
        <end position="77"/>
    </location>
</feature>
<dbReference type="Gene3D" id="2.70.150.10">
    <property type="entry name" value="Calcium-transporting ATPase, cytoplasmic transduction domain A"/>
    <property type="match status" value="1"/>
</dbReference>
<feature type="transmembrane region" description="Helical" evidence="13">
    <location>
        <begin position="80"/>
        <end position="97"/>
    </location>
</feature>
<dbReference type="NCBIfam" id="TIGR01494">
    <property type="entry name" value="ATPase_P-type"/>
    <property type="match status" value="2"/>
</dbReference>
<evidence type="ECO:0000256" key="3">
    <source>
        <dbReference type="ARBA" id="ARBA00022475"/>
    </source>
</evidence>
<keyword evidence="4" id="KW-0597">Phosphoprotein</keyword>
<dbReference type="SFLD" id="SFLDS00003">
    <property type="entry name" value="Haloacid_Dehalogenase"/>
    <property type="match status" value="1"/>
</dbReference>
<dbReference type="InterPro" id="IPR008250">
    <property type="entry name" value="ATPase_P-typ_transduc_dom_A_sf"/>
</dbReference>
<keyword evidence="6" id="KW-0547">Nucleotide-binding</keyword>
<keyword evidence="5 13" id="KW-0812">Transmembrane</keyword>
<evidence type="ECO:0000256" key="4">
    <source>
        <dbReference type="ARBA" id="ARBA00022553"/>
    </source>
</evidence>
<dbReference type="PANTHER" id="PTHR43294">
    <property type="entry name" value="SODIUM/POTASSIUM-TRANSPORTING ATPASE SUBUNIT ALPHA"/>
    <property type="match status" value="1"/>
</dbReference>
<evidence type="ECO:0000256" key="13">
    <source>
        <dbReference type="SAM" id="Phobius"/>
    </source>
</evidence>
<feature type="transmembrane region" description="Helical" evidence="13">
    <location>
        <begin position="866"/>
        <end position="884"/>
    </location>
</feature>
<comment type="subcellular location">
    <subcellularLocation>
        <location evidence="1">Cell membrane</location>
        <topology evidence="1">Multi-pass membrane protein</topology>
    </subcellularLocation>
</comment>
<evidence type="ECO:0000313" key="15">
    <source>
        <dbReference type="EMBL" id="PKQ28266.1"/>
    </source>
</evidence>
<keyword evidence="3" id="KW-1003">Cell membrane</keyword>
<dbReference type="AlphaFoldDB" id="A0A2N3G6D5"/>
<evidence type="ECO:0000256" key="5">
    <source>
        <dbReference type="ARBA" id="ARBA00022692"/>
    </source>
</evidence>
<evidence type="ECO:0000256" key="12">
    <source>
        <dbReference type="ARBA" id="ARBA00049360"/>
    </source>
</evidence>
<dbReference type="InterPro" id="IPR006068">
    <property type="entry name" value="ATPase_P-typ_cation-transptr_C"/>
</dbReference>
<keyword evidence="7" id="KW-0067">ATP-binding</keyword>
<dbReference type="InterPro" id="IPR059000">
    <property type="entry name" value="ATPase_P-type_domA"/>
</dbReference>
<dbReference type="InterPro" id="IPR004014">
    <property type="entry name" value="ATPase_P-typ_cation-transptr_N"/>
</dbReference>
<dbReference type="GO" id="GO:0016887">
    <property type="term" value="F:ATP hydrolysis activity"/>
    <property type="evidence" value="ECO:0007669"/>
    <property type="project" value="InterPro"/>
</dbReference>
<dbReference type="Pfam" id="PF00689">
    <property type="entry name" value="Cation_ATPase_C"/>
    <property type="match status" value="1"/>
</dbReference>
<organism evidence="15 16">
    <name type="scientific">Candidatus Anoxymicrobium japonicum</name>
    <dbReference type="NCBI Taxonomy" id="2013648"/>
    <lineage>
        <taxon>Bacteria</taxon>
        <taxon>Bacillati</taxon>
        <taxon>Actinomycetota</taxon>
        <taxon>Candidatus Geothermincolia</taxon>
        <taxon>Candidatus Geothermincolales</taxon>
        <taxon>Candidatus Anoxymicrobiaceae</taxon>
        <taxon>Candidatus Anoxymicrobium</taxon>
    </lineage>
</organism>
<dbReference type="InterPro" id="IPR023298">
    <property type="entry name" value="ATPase_P-typ_TM_dom_sf"/>
</dbReference>
<dbReference type="GO" id="GO:0005886">
    <property type="term" value="C:plasma membrane"/>
    <property type="evidence" value="ECO:0007669"/>
    <property type="project" value="UniProtKB-SubCell"/>
</dbReference>
<dbReference type="GO" id="GO:1902600">
    <property type="term" value="P:proton transmembrane transport"/>
    <property type="evidence" value="ECO:0007669"/>
    <property type="project" value="TreeGrafter"/>
</dbReference>
<dbReference type="Pfam" id="PF13246">
    <property type="entry name" value="Cation_ATPase"/>
    <property type="match status" value="1"/>
</dbReference>
<dbReference type="InterPro" id="IPR023299">
    <property type="entry name" value="ATPase_P-typ_cyto_dom_N"/>
</dbReference>
<evidence type="ECO:0000313" key="16">
    <source>
        <dbReference type="Proteomes" id="UP000233654"/>
    </source>
</evidence>
<feature type="transmembrane region" description="Helical" evidence="13">
    <location>
        <begin position="826"/>
        <end position="845"/>
    </location>
</feature>
<dbReference type="FunFam" id="2.70.150.10:FF:000160">
    <property type="entry name" value="Sarcoplasmic/endoplasmic reticulum calcium ATPase 1"/>
    <property type="match status" value="1"/>
</dbReference>
<dbReference type="PROSITE" id="PS00154">
    <property type="entry name" value="ATPASE_E1_E2"/>
    <property type="match status" value="1"/>
</dbReference>
<gene>
    <name evidence="15" type="ORF">CVT63_03650</name>
</gene>
<feature type="transmembrane region" description="Helical" evidence="13">
    <location>
        <begin position="709"/>
        <end position="730"/>
    </location>
</feature>
<evidence type="ECO:0000256" key="6">
    <source>
        <dbReference type="ARBA" id="ARBA00022741"/>
    </source>
</evidence>
<feature type="transmembrane region" description="Helical" evidence="13">
    <location>
        <begin position="53"/>
        <end position="74"/>
    </location>
</feature>
<dbReference type="SUPFAM" id="SSF81653">
    <property type="entry name" value="Calcium ATPase, transduction domain A"/>
    <property type="match status" value="1"/>
</dbReference>
<dbReference type="SUPFAM" id="SSF81665">
    <property type="entry name" value="Calcium ATPase, transmembrane domain M"/>
    <property type="match status" value="1"/>
</dbReference>
<dbReference type="GO" id="GO:0019829">
    <property type="term" value="F:ATPase-coupled monoatomic cation transmembrane transporter activity"/>
    <property type="evidence" value="ECO:0007669"/>
    <property type="project" value="TreeGrafter"/>
</dbReference>
<dbReference type="GO" id="GO:0005524">
    <property type="term" value="F:ATP binding"/>
    <property type="evidence" value="ECO:0007669"/>
    <property type="project" value="UniProtKB-KW"/>
</dbReference>
<dbReference type="SFLD" id="SFLDF00027">
    <property type="entry name" value="p-type_atpase"/>
    <property type="match status" value="1"/>
</dbReference>
<protein>
    <submittedName>
        <fullName evidence="15">ATPase</fullName>
    </submittedName>
</protein>
<reference evidence="15 16" key="1">
    <citation type="journal article" date="2017" name="ISME J.">
        <title>Potential for microbial H2 and metal transformations associated with novel bacteria and archaea in deep terrestrial subsurface sediments.</title>
        <authorList>
            <person name="Hernsdorf A.W."/>
            <person name="Amano Y."/>
            <person name="Miyakawa K."/>
            <person name="Ise K."/>
            <person name="Suzuki Y."/>
            <person name="Anantharaman K."/>
            <person name="Probst A."/>
            <person name="Burstein D."/>
            <person name="Thomas B.C."/>
            <person name="Banfield J.F."/>
        </authorList>
    </citation>
    <scope>NUCLEOTIDE SEQUENCE [LARGE SCALE GENOMIC DNA]</scope>
    <source>
        <strain evidence="15">HGW-Actinobacteria-3</strain>
    </source>
</reference>
<dbReference type="InterPro" id="IPR023214">
    <property type="entry name" value="HAD_sf"/>
</dbReference>
<dbReference type="EMBL" id="PHEX01000024">
    <property type="protein sequence ID" value="PKQ28266.1"/>
    <property type="molecule type" value="Genomic_DNA"/>
</dbReference>
<dbReference type="SMART" id="SM00831">
    <property type="entry name" value="Cation_ATPase_N"/>
    <property type="match status" value="1"/>
</dbReference>
<feature type="transmembrane region" description="Helical" evidence="13">
    <location>
        <begin position="273"/>
        <end position="297"/>
    </location>
</feature>
<dbReference type="InterPro" id="IPR001757">
    <property type="entry name" value="P_typ_ATPase"/>
</dbReference>
<proteinExistence type="inferred from homology"/>
<evidence type="ECO:0000259" key="14">
    <source>
        <dbReference type="SMART" id="SM00831"/>
    </source>
</evidence>
<dbReference type="SUPFAM" id="SSF56784">
    <property type="entry name" value="HAD-like"/>
    <property type="match status" value="1"/>
</dbReference>
<dbReference type="InterPro" id="IPR036412">
    <property type="entry name" value="HAD-like_sf"/>
</dbReference>
<feature type="transmembrane region" description="Helical" evidence="13">
    <location>
        <begin position="245"/>
        <end position="267"/>
    </location>
</feature>
<comment type="similarity">
    <text evidence="2">Belongs to the cation transport ATPase (P-type) (TC 3.A.3) family. Type IIA subfamily.</text>
</comment>
<sequence>MNKGLYSTNERDVCGLLKTTPEGLASVEAAGRLAEYGENVLQKKAAVPIWRKVAAQFTHTLALLLWLAGILAIFSDQISLGIACFLVVLINAAFSFWQEYRAEQAVESLAKILPRKARVLRDGEEQEIDAETLVPGDIVMLEAGNSVSADARLLEVMEMRVDNSTLTGESEPQIRRSEAIDNRQERLVDLPNFVFASTNVVTGNGKAVVYATGMATEIGKIASLTQEVKEAPSPLQIELGNVSRAIAAIAVSVGFIFFVLGYFVVHLSRTGSFVFAIGLIVANVPEGLLPTVSLALAMGTKRMTDRHSLIKKLSSVETLGSTTVICTDKTGTLTTNEMTVCELWVNGKVVHVSGAGYEPAGDFKIDGRPPTDEERDEIAELARIASFCNNSRLCAPRPPERDRWTILGDPTEAALMVLAKKAGFEYEEKLREYRRYYELPFDSRRKMMTTIHKKTGAPGNRAEGSQQVEALVKGAPQEVLSRCSAIWRPGGPKPITEEEKAEILERNDKYARRSLRVLGFAYREMGDERKHYEVDETERDMVFVGLAAMLDPPRKEIKEALARCRTAGIRVIMITGDYGVTAESIARGIGLVQGTNVRVVSGVEIDGMSEDDLEAALDEPDLIFARVSPEHKMRVALALKSRGEIVAMTGDGVNDAPAIKVADIGVAMGIVGTDVAREAADMILTDDNFASIVSAVEEGRAIYDNIRRFITYIITHNIAEVIPCLLYVMIRIPLPLLAMQMLAIDLGSDLVPALALGAEKPESDVMLRPPRSRKDRLLNKNTIARAYGFLGIIEGAAAMAAFFFVFLLDGWRPSMGISSLPKSGHVYMMATTACFAGIVITQIGNGLSCRSNRESIFKVGFFTNRFYLWGIVSEGLVLLALVYVPGLKNVFRTAHLSGYVWLFMLIGPVVIFFAEEGRKAVVRRVHGTGRDTIEMVVEAEDRKAA</sequence>
<evidence type="ECO:0000256" key="8">
    <source>
        <dbReference type="ARBA" id="ARBA00022842"/>
    </source>
</evidence>
<dbReference type="SFLD" id="SFLDG00002">
    <property type="entry name" value="C1.7:_P-type_atpase_like"/>
    <property type="match status" value="1"/>
</dbReference>
<keyword evidence="9" id="KW-1278">Translocase</keyword>
<dbReference type="InterPro" id="IPR044492">
    <property type="entry name" value="P_typ_ATPase_HD_dom"/>
</dbReference>
<dbReference type="SUPFAM" id="SSF81660">
    <property type="entry name" value="Metal cation-transporting ATPase, ATP-binding domain N"/>
    <property type="match status" value="1"/>
</dbReference>
<accession>A0A2N3G6D5</accession>
<feature type="transmembrane region" description="Helical" evidence="13">
    <location>
        <begin position="736"/>
        <end position="758"/>
    </location>
</feature>
<comment type="caution">
    <text evidence="15">The sequence shown here is derived from an EMBL/GenBank/DDBJ whole genome shotgun (WGS) entry which is preliminary data.</text>
</comment>
<dbReference type="PRINTS" id="PR00121">
    <property type="entry name" value="NAKATPASE"/>
</dbReference>
<evidence type="ECO:0000256" key="11">
    <source>
        <dbReference type="ARBA" id="ARBA00023136"/>
    </source>
</evidence>
<feature type="transmembrane region" description="Helical" evidence="13">
    <location>
        <begin position="896"/>
        <end position="914"/>
    </location>
</feature>
<keyword evidence="10 13" id="KW-1133">Transmembrane helix</keyword>
<name>A0A2N3G6D5_9ACTN</name>
<dbReference type="Gene3D" id="3.40.1110.10">
    <property type="entry name" value="Calcium-transporting ATPase, cytoplasmic domain N"/>
    <property type="match status" value="1"/>
</dbReference>
<evidence type="ECO:0000256" key="2">
    <source>
        <dbReference type="ARBA" id="ARBA00005675"/>
    </source>
</evidence>
<keyword evidence="8" id="KW-0460">Magnesium</keyword>
<evidence type="ECO:0000256" key="10">
    <source>
        <dbReference type="ARBA" id="ARBA00022989"/>
    </source>
</evidence>
<keyword evidence="11 13" id="KW-0472">Membrane</keyword>
<evidence type="ECO:0000256" key="1">
    <source>
        <dbReference type="ARBA" id="ARBA00004651"/>
    </source>
</evidence>
<dbReference type="Pfam" id="PF00690">
    <property type="entry name" value="Cation_ATPase_N"/>
    <property type="match status" value="1"/>
</dbReference>
<evidence type="ECO:0000256" key="7">
    <source>
        <dbReference type="ARBA" id="ARBA00022840"/>
    </source>
</evidence>
<dbReference type="Proteomes" id="UP000233654">
    <property type="component" value="Unassembled WGS sequence"/>
</dbReference>
<dbReference type="Pfam" id="PF00122">
    <property type="entry name" value="E1-E2_ATPase"/>
    <property type="match status" value="1"/>
</dbReference>
<comment type="catalytic activity">
    <reaction evidence="12">
        <text>ATP + H2O = ADP + phosphate + H(+)</text>
        <dbReference type="Rhea" id="RHEA:13065"/>
        <dbReference type="ChEBI" id="CHEBI:15377"/>
        <dbReference type="ChEBI" id="CHEBI:15378"/>
        <dbReference type="ChEBI" id="CHEBI:30616"/>
        <dbReference type="ChEBI" id="CHEBI:43474"/>
        <dbReference type="ChEBI" id="CHEBI:456216"/>
    </reaction>
</comment>
<dbReference type="Gene3D" id="3.40.50.1000">
    <property type="entry name" value="HAD superfamily/HAD-like"/>
    <property type="match status" value="1"/>
</dbReference>
<dbReference type="FunFam" id="3.40.50.1000:FF:000083">
    <property type="entry name" value="Sodium/potassium-transporting ATPase subunit alpha"/>
    <property type="match status" value="1"/>
</dbReference>
<evidence type="ECO:0000256" key="9">
    <source>
        <dbReference type="ARBA" id="ARBA00022967"/>
    </source>
</evidence>